<accession>A0A5B8V850</accession>
<dbReference type="KEGG" id="pgin:FRZ67_09885"/>
<evidence type="ECO:0000313" key="2">
    <source>
        <dbReference type="Proteomes" id="UP000321533"/>
    </source>
</evidence>
<dbReference type="RefSeq" id="WP_147189391.1">
    <property type="nucleotide sequence ID" value="NZ_CP042435.1"/>
</dbReference>
<name>A0A5B8V850_9BACT</name>
<organism evidence="1 2">
    <name type="scientific">Panacibacter ginsenosidivorans</name>
    <dbReference type="NCBI Taxonomy" id="1813871"/>
    <lineage>
        <taxon>Bacteria</taxon>
        <taxon>Pseudomonadati</taxon>
        <taxon>Bacteroidota</taxon>
        <taxon>Chitinophagia</taxon>
        <taxon>Chitinophagales</taxon>
        <taxon>Chitinophagaceae</taxon>
        <taxon>Panacibacter</taxon>
    </lineage>
</organism>
<dbReference type="EMBL" id="CP042435">
    <property type="protein sequence ID" value="QEC67584.1"/>
    <property type="molecule type" value="Genomic_DNA"/>
</dbReference>
<proteinExistence type="predicted"/>
<dbReference type="Proteomes" id="UP000321533">
    <property type="component" value="Chromosome"/>
</dbReference>
<evidence type="ECO:0000313" key="1">
    <source>
        <dbReference type="EMBL" id="QEC67584.1"/>
    </source>
</evidence>
<gene>
    <name evidence="1" type="ORF">FRZ67_09885</name>
</gene>
<sequence>MATWQEVKTKVQAFRTYVQGLTPTARSAAKYAFLITKDDIKTMIDQAGGVQQLDGLRAYFAADIIDGQMVPTMYVVAVQKDAAGNYNDYDLGMTVPSGSQPLTADTRPCPNMCSTANFLNS</sequence>
<keyword evidence="2" id="KW-1185">Reference proteome</keyword>
<dbReference type="AlphaFoldDB" id="A0A5B8V850"/>
<protein>
    <submittedName>
        <fullName evidence="1">Uncharacterized protein</fullName>
    </submittedName>
</protein>
<reference evidence="1 2" key="1">
    <citation type="journal article" date="2016" name="Int. J. Syst. Evol. Microbiol.">
        <title>Panacibacter ginsenosidivorans gen. nov., sp. nov., with ginsenoside converting activity isolated from soil of a ginseng field.</title>
        <authorList>
            <person name="Siddiqi M.Z."/>
            <person name="Muhammad Shafi S."/>
            <person name="Choi K.D."/>
            <person name="Im W.T."/>
        </authorList>
    </citation>
    <scope>NUCLEOTIDE SEQUENCE [LARGE SCALE GENOMIC DNA]</scope>
    <source>
        <strain evidence="1 2">Gsoil1550</strain>
    </source>
</reference>